<feature type="disulfide bond" evidence="1">
    <location>
        <begin position="13"/>
        <end position="47"/>
    </location>
</feature>
<dbReference type="HOGENOM" id="CLU_158367_0_0_1"/>
<keyword evidence="4" id="KW-1185">Reference proteome</keyword>
<accession>E9HPB7</accession>
<organism evidence="3 4">
    <name type="scientific">Daphnia pulex</name>
    <name type="common">Water flea</name>
    <dbReference type="NCBI Taxonomy" id="6669"/>
    <lineage>
        <taxon>Eukaryota</taxon>
        <taxon>Metazoa</taxon>
        <taxon>Ecdysozoa</taxon>
        <taxon>Arthropoda</taxon>
        <taxon>Crustacea</taxon>
        <taxon>Branchiopoda</taxon>
        <taxon>Diplostraca</taxon>
        <taxon>Cladocera</taxon>
        <taxon>Anomopoda</taxon>
        <taxon>Daphniidae</taxon>
        <taxon>Daphnia</taxon>
    </lineage>
</organism>
<dbReference type="GO" id="GO:0045087">
    <property type="term" value="P:innate immune response"/>
    <property type="evidence" value="ECO:0000318"/>
    <property type="project" value="GO_Central"/>
</dbReference>
<dbReference type="PANTHER" id="PTHR21724:SF109">
    <property type="entry name" value="SHKT DOMAIN-CONTAINING PROTEIN"/>
    <property type="match status" value="1"/>
</dbReference>
<evidence type="ECO:0000259" key="2">
    <source>
        <dbReference type="PROSITE" id="PS51670"/>
    </source>
</evidence>
<dbReference type="InParanoid" id="E9HPB7"/>
<dbReference type="OMA" id="YASADCK"/>
<dbReference type="AlphaFoldDB" id="E9HPB7"/>
<dbReference type="Gene3D" id="1.10.10.1940">
    <property type="match status" value="2"/>
</dbReference>
<dbReference type="Pfam" id="PF01549">
    <property type="entry name" value="ShK"/>
    <property type="match status" value="2"/>
</dbReference>
<feature type="disulfide bond" evidence="1">
    <location>
        <begin position="54"/>
        <end position="88"/>
    </location>
</feature>
<keyword evidence="1" id="KW-1015">Disulfide bond</keyword>
<reference evidence="3 4" key="1">
    <citation type="journal article" date="2011" name="Science">
        <title>The ecoresponsive genome of Daphnia pulex.</title>
        <authorList>
            <person name="Colbourne J.K."/>
            <person name="Pfrender M.E."/>
            <person name="Gilbert D."/>
            <person name="Thomas W.K."/>
            <person name="Tucker A."/>
            <person name="Oakley T.H."/>
            <person name="Tokishita S."/>
            <person name="Aerts A."/>
            <person name="Arnold G.J."/>
            <person name="Basu M.K."/>
            <person name="Bauer D.J."/>
            <person name="Caceres C.E."/>
            <person name="Carmel L."/>
            <person name="Casola C."/>
            <person name="Choi J.H."/>
            <person name="Detter J.C."/>
            <person name="Dong Q."/>
            <person name="Dusheyko S."/>
            <person name="Eads B.D."/>
            <person name="Frohlich T."/>
            <person name="Geiler-Samerotte K.A."/>
            <person name="Gerlach D."/>
            <person name="Hatcher P."/>
            <person name="Jogdeo S."/>
            <person name="Krijgsveld J."/>
            <person name="Kriventseva E.V."/>
            <person name="Kultz D."/>
            <person name="Laforsch C."/>
            <person name="Lindquist E."/>
            <person name="Lopez J."/>
            <person name="Manak J.R."/>
            <person name="Muller J."/>
            <person name="Pangilinan J."/>
            <person name="Patwardhan R.P."/>
            <person name="Pitluck S."/>
            <person name="Pritham E.J."/>
            <person name="Rechtsteiner A."/>
            <person name="Rho M."/>
            <person name="Rogozin I.B."/>
            <person name="Sakarya O."/>
            <person name="Salamov A."/>
            <person name="Schaack S."/>
            <person name="Shapiro H."/>
            <person name="Shiga Y."/>
            <person name="Skalitzky C."/>
            <person name="Smith Z."/>
            <person name="Souvorov A."/>
            <person name="Sung W."/>
            <person name="Tang Z."/>
            <person name="Tsuchiya D."/>
            <person name="Tu H."/>
            <person name="Vos H."/>
            <person name="Wang M."/>
            <person name="Wolf Y.I."/>
            <person name="Yamagata H."/>
            <person name="Yamada T."/>
            <person name="Ye Y."/>
            <person name="Shaw J.R."/>
            <person name="Andrews J."/>
            <person name="Crease T.J."/>
            <person name="Tang H."/>
            <person name="Lucas S.M."/>
            <person name="Robertson H.M."/>
            <person name="Bork P."/>
            <person name="Koonin E.V."/>
            <person name="Zdobnov E.M."/>
            <person name="Grigoriev I.V."/>
            <person name="Lynch M."/>
            <person name="Boore J.L."/>
        </authorList>
    </citation>
    <scope>NUCLEOTIDE SEQUENCE [LARGE SCALE GENOMIC DNA]</scope>
</reference>
<comment type="caution">
    <text evidence="1">Lacks conserved residue(s) required for the propagation of feature annotation.</text>
</comment>
<dbReference type="OrthoDB" id="10250153at2759"/>
<dbReference type="PANTHER" id="PTHR21724">
    <property type="entry name" value="SHKT DOMAIN-CONTAINING PROTEIN"/>
    <property type="match status" value="1"/>
</dbReference>
<dbReference type="Proteomes" id="UP000000305">
    <property type="component" value="Unassembled WGS sequence"/>
</dbReference>
<gene>
    <name evidence="3" type="ORF">DAPPUDRAFT_263203</name>
</gene>
<proteinExistence type="predicted"/>
<evidence type="ECO:0000313" key="3">
    <source>
        <dbReference type="EMBL" id="EFX66417.1"/>
    </source>
</evidence>
<feature type="domain" description="ShKT" evidence="2">
    <location>
        <begin position="13"/>
        <end position="47"/>
    </location>
</feature>
<name>E9HPB7_DAPPU</name>
<dbReference type="PROSITE" id="PS51670">
    <property type="entry name" value="SHKT"/>
    <property type="match status" value="2"/>
</dbReference>
<sequence>MAIIMSLAGPSECEDRLAGCDVWFDDGFCENSTDLMSVFCRKTCGFCSTRPEVCLDVISFCPQWANSGLCIASQEFMLANCPKSCDFCKAS</sequence>
<dbReference type="EMBL" id="GL732704">
    <property type="protein sequence ID" value="EFX66417.1"/>
    <property type="molecule type" value="Genomic_DNA"/>
</dbReference>
<feature type="domain" description="ShKT" evidence="2">
    <location>
        <begin position="54"/>
        <end position="88"/>
    </location>
</feature>
<dbReference type="InterPro" id="IPR003582">
    <property type="entry name" value="ShKT_dom"/>
</dbReference>
<evidence type="ECO:0000313" key="4">
    <source>
        <dbReference type="Proteomes" id="UP000000305"/>
    </source>
</evidence>
<dbReference type="KEGG" id="dpx:DAPPUDRAFT_263203"/>
<protein>
    <recommendedName>
        <fullName evidence="2">ShKT domain-containing protein</fullName>
    </recommendedName>
</protein>
<evidence type="ECO:0000256" key="1">
    <source>
        <dbReference type="PROSITE-ProRule" id="PRU01005"/>
    </source>
</evidence>
<dbReference type="SMART" id="SM00254">
    <property type="entry name" value="ShKT"/>
    <property type="match status" value="2"/>
</dbReference>